<accession>A0ABC8QJG3</accession>
<gene>
    <name evidence="3" type="ORF">LMG18096_04881</name>
</gene>
<keyword evidence="2" id="KW-0732">Signal</keyword>
<feature type="signal peptide" evidence="2">
    <location>
        <begin position="1"/>
        <end position="23"/>
    </location>
</feature>
<protein>
    <submittedName>
        <fullName evidence="3">Uncharacterized protein</fullName>
    </submittedName>
</protein>
<dbReference type="InterPro" id="IPR013783">
    <property type="entry name" value="Ig-like_fold"/>
</dbReference>
<dbReference type="AlphaFoldDB" id="A0ABC8QJG3"/>
<dbReference type="EMBL" id="CATZAT010000020">
    <property type="protein sequence ID" value="CAJ0806956.1"/>
    <property type="molecule type" value="Genomic_DNA"/>
</dbReference>
<dbReference type="RefSeq" id="WP_024977460.1">
    <property type="nucleotide sequence ID" value="NZ_CATVZT010000008.1"/>
</dbReference>
<comment type="caution">
    <text evidence="3">The sequence shown here is derived from an EMBL/GenBank/DDBJ whole genome shotgun (WGS) entry which is preliminary data.</text>
</comment>
<dbReference type="Proteomes" id="UP001189663">
    <property type="component" value="Unassembled WGS sequence"/>
</dbReference>
<evidence type="ECO:0000256" key="2">
    <source>
        <dbReference type="SAM" id="SignalP"/>
    </source>
</evidence>
<feature type="chain" id="PRO_5044834805" evidence="2">
    <location>
        <begin position="24"/>
        <end position="218"/>
    </location>
</feature>
<sequence>MRANAIRVALAFAVGLAAVVATAAEPRTSTDDDDLLDVPLMMSSMPSSFDSKFVAQSFPASALRFNTPYTVTLTFRNTGTKVWQAGEVKLASMGNGNLKPSWGIGIEGDREEIYPGNDFTFRFITEATCNLIAPSVCQQVSFQWRLQRLVSRSGTYQYEYFGEASPLLVGLFDTGSSGDGSGEGTPAIEPGMIDLPVPGGPPPSQVPTVNPPRNWEDF</sequence>
<keyword evidence="4" id="KW-1185">Reference proteome</keyword>
<feature type="region of interest" description="Disordered" evidence="1">
    <location>
        <begin position="175"/>
        <end position="218"/>
    </location>
</feature>
<evidence type="ECO:0000313" key="4">
    <source>
        <dbReference type="Proteomes" id="UP001189663"/>
    </source>
</evidence>
<evidence type="ECO:0000256" key="1">
    <source>
        <dbReference type="SAM" id="MobiDB-lite"/>
    </source>
</evidence>
<dbReference type="Gene3D" id="2.60.40.10">
    <property type="entry name" value="Immunoglobulins"/>
    <property type="match status" value="1"/>
</dbReference>
<proteinExistence type="predicted"/>
<organism evidence="3 4">
    <name type="scientific">Ralstonia holmesii</name>
    <dbReference type="NCBI Taxonomy" id="3058602"/>
    <lineage>
        <taxon>Bacteria</taxon>
        <taxon>Pseudomonadati</taxon>
        <taxon>Pseudomonadota</taxon>
        <taxon>Betaproteobacteria</taxon>
        <taxon>Burkholderiales</taxon>
        <taxon>Burkholderiaceae</taxon>
        <taxon>Ralstonia</taxon>
    </lineage>
</organism>
<reference evidence="3 4" key="1">
    <citation type="submission" date="2023-07" db="EMBL/GenBank/DDBJ databases">
        <authorList>
            <person name="Peeters C."/>
        </authorList>
    </citation>
    <scope>NUCLEOTIDE SEQUENCE [LARGE SCALE GENOMIC DNA]</scope>
    <source>
        <strain evidence="3 4">LMG 18096</strain>
    </source>
</reference>
<evidence type="ECO:0000313" key="3">
    <source>
        <dbReference type="EMBL" id="CAJ0806956.1"/>
    </source>
</evidence>
<name>A0ABC8QJG3_9RALS</name>